<evidence type="ECO:0000313" key="2">
    <source>
        <dbReference type="Proteomes" id="UP000183410"/>
    </source>
</evidence>
<dbReference type="OrthoDB" id="2522027at2"/>
<reference evidence="2" key="1">
    <citation type="submission" date="2016-10" db="EMBL/GenBank/DDBJ databases">
        <authorList>
            <person name="Varghese N."/>
            <person name="Submissions S."/>
        </authorList>
    </citation>
    <scope>NUCLEOTIDE SEQUENCE [LARGE SCALE GENOMIC DNA]</scope>
    <source>
        <strain evidence="2">CGMCC 1.10223</strain>
    </source>
</reference>
<evidence type="ECO:0008006" key="3">
    <source>
        <dbReference type="Google" id="ProtNLM"/>
    </source>
</evidence>
<sequence length="344" mass="39393">MLSKNRKEANRRIYFRPEFTHCPHCEKKLQRAHTAWHKKITTLNGVIDAWSMAYTCRNMTCSHKGIFYKSAEAEMLSMKQSSYGWDVLSLLGELCFKHHMTVSELTAALHDRGIQTNEQQAQKLYERYQLLLAVSLNEHVHRVLHETTELNGGILLSMDGVQQKKGNETLYILREVFSGTVIAAKNMKSETVAELQAFILPVIELGFPIVGIVFDGQYGLRLAFEDLLPGLPYQYSQYHYISKPIMGVDRKLKKRLKKNMRVIRDFERKIEQVEKCISKQPNEADTSSGGMAEIKMAKRYMEAARALLLECGDPPPNLPGMLIYERAQAIQASLSRYLNNNPYS</sequence>
<proteinExistence type="predicted"/>
<dbReference type="EMBL" id="FONN01000018">
    <property type="protein sequence ID" value="SFF21201.1"/>
    <property type="molecule type" value="Genomic_DNA"/>
</dbReference>
<organism evidence="1 2">
    <name type="scientific">Paenibacillus algorifonticola</name>
    <dbReference type="NCBI Taxonomy" id="684063"/>
    <lineage>
        <taxon>Bacteria</taxon>
        <taxon>Bacillati</taxon>
        <taxon>Bacillota</taxon>
        <taxon>Bacilli</taxon>
        <taxon>Bacillales</taxon>
        <taxon>Paenibacillaceae</taxon>
        <taxon>Paenibacillus</taxon>
    </lineage>
</organism>
<dbReference type="AlphaFoldDB" id="A0A1I2GXB5"/>
<evidence type="ECO:0000313" key="1">
    <source>
        <dbReference type="EMBL" id="SFF21201.1"/>
    </source>
</evidence>
<protein>
    <recommendedName>
        <fullName evidence="3">Transposase</fullName>
    </recommendedName>
</protein>
<name>A0A1I2GXB5_9BACL</name>
<dbReference type="RefSeq" id="WP_052736787.1">
    <property type="nucleotide sequence ID" value="NZ_FONN01000018.1"/>
</dbReference>
<dbReference type="Proteomes" id="UP000183410">
    <property type="component" value="Unassembled WGS sequence"/>
</dbReference>
<gene>
    <name evidence="1" type="ORF">SAMN04487969_11864</name>
</gene>
<keyword evidence="2" id="KW-1185">Reference proteome</keyword>
<accession>A0A1I2GXB5</accession>